<evidence type="ECO:0000313" key="1">
    <source>
        <dbReference type="EMBL" id="GAI32727.1"/>
    </source>
</evidence>
<gene>
    <name evidence="1" type="ORF">S06H3_50777</name>
</gene>
<dbReference type="InterPro" id="IPR038078">
    <property type="entry name" value="PhoU-like_sf"/>
</dbReference>
<dbReference type="Gene3D" id="1.20.58.220">
    <property type="entry name" value="Phosphate transport system protein phou homolog 2, domain 2"/>
    <property type="match status" value="1"/>
</dbReference>
<accession>X1MM59</accession>
<sequence>ILLLKDLIEEMEHVADACDDTADYVRILTVSREVP</sequence>
<dbReference type="AlphaFoldDB" id="X1MM59"/>
<reference evidence="1" key="1">
    <citation type="journal article" date="2014" name="Front. Microbiol.">
        <title>High frequency of phylogenetically diverse reductive dehalogenase-homologous genes in deep subseafloor sedimentary metagenomes.</title>
        <authorList>
            <person name="Kawai M."/>
            <person name="Futagami T."/>
            <person name="Toyoda A."/>
            <person name="Takaki Y."/>
            <person name="Nishi S."/>
            <person name="Hori S."/>
            <person name="Arai W."/>
            <person name="Tsubouchi T."/>
            <person name="Morono Y."/>
            <person name="Uchiyama I."/>
            <person name="Ito T."/>
            <person name="Fujiyama A."/>
            <person name="Inagaki F."/>
            <person name="Takami H."/>
        </authorList>
    </citation>
    <scope>NUCLEOTIDE SEQUENCE</scope>
    <source>
        <strain evidence="1">Expedition CK06-06</strain>
    </source>
</reference>
<comment type="caution">
    <text evidence="1">The sequence shown here is derived from an EMBL/GenBank/DDBJ whole genome shotgun (WGS) entry which is preliminary data.</text>
</comment>
<protein>
    <submittedName>
        <fullName evidence="1">Uncharacterized protein</fullName>
    </submittedName>
</protein>
<organism evidence="1">
    <name type="scientific">marine sediment metagenome</name>
    <dbReference type="NCBI Taxonomy" id="412755"/>
    <lineage>
        <taxon>unclassified sequences</taxon>
        <taxon>metagenomes</taxon>
        <taxon>ecological metagenomes</taxon>
    </lineage>
</organism>
<feature type="non-terminal residue" evidence="1">
    <location>
        <position position="1"/>
    </location>
</feature>
<name>X1MM59_9ZZZZ</name>
<dbReference type="EMBL" id="BARV01032178">
    <property type="protein sequence ID" value="GAI32727.1"/>
    <property type="molecule type" value="Genomic_DNA"/>
</dbReference>
<proteinExistence type="predicted"/>